<reference evidence="3" key="3">
    <citation type="submission" date="2015-06" db="UniProtKB">
        <authorList>
            <consortium name="EnsemblMetazoa"/>
        </authorList>
    </citation>
    <scope>IDENTIFICATION</scope>
</reference>
<organism evidence="3 4">
    <name type="scientific">Helobdella robusta</name>
    <name type="common">Californian leech</name>
    <dbReference type="NCBI Taxonomy" id="6412"/>
    <lineage>
        <taxon>Eukaryota</taxon>
        <taxon>Metazoa</taxon>
        <taxon>Spiralia</taxon>
        <taxon>Lophotrochozoa</taxon>
        <taxon>Annelida</taxon>
        <taxon>Clitellata</taxon>
        <taxon>Hirudinea</taxon>
        <taxon>Rhynchobdellida</taxon>
        <taxon>Glossiphoniidae</taxon>
        <taxon>Helobdella</taxon>
    </lineage>
</organism>
<keyword evidence="1" id="KW-0812">Transmembrane</keyword>
<evidence type="ECO:0000313" key="4">
    <source>
        <dbReference type="Proteomes" id="UP000015101"/>
    </source>
</evidence>
<accession>T1F0S5</accession>
<keyword evidence="1" id="KW-0472">Membrane</keyword>
<dbReference type="KEGG" id="hro:HELRODRAFT_168605"/>
<dbReference type="EMBL" id="AMQM01003000">
    <property type="status" value="NOT_ANNOTATED_CDS"/>
    <property type="molecule type" value="Genomic_DNA"/>
</dbReference>
<gene>
    <name evidence="3" type="primary">20202425</name>
    <name evidence="2" type="ORF">HELRODRAFT_168605</name>
</gene>
<reference evidence="4" key="1">
    <citation type="submission" date="2012-12" db="EMBL/GenBank/DDBJ databases">
        <authorList>
            <person name="Hellsten U."/>
            <person name="Grimwood J."/>
            <person name="Chapman J.A."/>
            <person name="Shapiro H."/>
            <person name="Aerts A."/>
            <person name="Otillar R.P."/>
            <person name="Terry A.Y."/>
            <person name="Boore J.L."/>
            <person name="Simakov O."/>
            <person name="Marletaz F."/>
            <person name="Cho S.-J."/>
            <person name="Edsinger-Gonzales E."/>
            <person name="Havlak P."/>
            <person name="Kuo D.-H."/>
            <person name="Larsson T."/>
            <person name="Lv J."/>
            <person name="Arendt D."/>
            <person name="Savage R."/>
            <person name="Osoegawa K."/>
            <person name="de Jong P."/>
            <person name="Lindberg D.R."/>
            <person name="Seaver E.C."/>
            <person name="Weisblat D.A."/>
            <person name="Putnam N.H."/>
            <person name="Grigoriev I.V."/>
            <person name="Rokhsar D.S."/>
        </authorList>
    </citation>
    <scope>NUCLEOTIDE SEQUENCE</scope>
</reference>
<evidence type="ECO:0000256" key="1">
    <source>
        <dbReference type="SAM" id="Phobius"/>
    </source>
</evidence>
<reference evidence="2 4" key="2">
    <citation type="journal article" date="2013" name="Nature">
        <title>Insights into bilaterian evolution from three spiralian genomes.</title>
        <authorList>
            <person name="Simakov O."/>
            <person name="Marletaz F."/>
            <person name="Cho S.J."/>
            <person name="Edsinger-Gonzales E."/>
            <person name="Havlak P."/>
            <person name="Hellsten U."/>
            <person name="Kuo D.H."/>
            <person name="Larsson T."/>
            <person name="Lv J."/>
            <person name="Arendt D."/>
            <person name="Savage R."/>
            <person name="Osoegawa K."/>
            <person name="de Jong P."/>
            <person name="Grimwood J."/>
            <person name="Chapman J.A."/>
            <person name="Shapiro H."/>
            <person name="Aerts A."/>
            <person name="Otillar R.P."/>
            <person name="Terry A.Y."/>
            <person name="Boore J.L."/>
            <person name="Grigoriev I.V."/>
            <person name="Lindberg D.R."/>
            <person name="Seaver E.C."/>
            <person name="Weisblat D.A."/>
            <person name="Putnam N.H."/>
            <person name="Rokhsar D.S."/>
        </authorList>
    </citation>
    <scope>NUCLEOTIDE SEQUENCE</scope>
</reference>
<dbReference type="RefSeq" id="XP_009012690.1">
    <property type="nucleotide sequence ID" value="XM_009014442.1"/>
</dbReference>
<sequence>MSTMKNNYVILMNNDDISDSELESNVQYIESSFSDQALLHRRINPTSKDYYKFKHRKLKNSRIVKFFHRAKTKAKQNPRPQKISESLAIDLGLSIKSIEHEETVKCMVSSILFIMVIIVLIFVAILKNPEM</sequence>
<dbReference type="GeneID" id="20202425"/>
<dbReference type="CTD" id="20202425"/>
<dbReference type="EMBL" id="KB095959">
    <property type="protein sequence ID" value="ESO09597.1"/>
    <property type="molecule type" value="Genomic_DNA"/>
</dbReference>
<dbReference type="AlphaFoldDB" id="T1F0S5"/>
<dbReference type="Proteomes" id="UP000015101">
    <property type="component" value="Unassembled WGS sequence"/>
</dbReference>
<evidence type="ECO:0000313" key="3">
    <source>
        <dbReference type="EnsemblMetazoa" id="HelroP168605"/>
    </source>
</evidence>
<evidence type="ECO:0000313" key="2">
    <source>
        <dbReference type="EMBL" id="ESO09597.1"/>
    </source>
</evidence>
<proteinExistence type="predicted"/>
<protein>
    <submittedName>
        <fullName evidence="2 3">Uncharacterized protein</fullName>
    </submittedName>
</protein>
<dbReference type="HOGENOM" id="CLU_1929832_0_0_1"/>
<dbReference type="InParanoid" id="T1F0S5"/>
<feature type="transmembrane region" description="Helical" evidence="1">
    <location>
        <begin position="106"/>
        <end position="126"/>
    </location>
</feature>
<name>T1F0S5_HELRO</name>
<keyword evidence="1" id="KW-1133">Transmembrane helix</keyword>
<keyword evidence="4" id="KW-1185">Reference proteome</keyword>
<dbReference type="EnsemblMetazoa" id="HelroT168605">
    <property type="protein sequence ID" value="HelroP168605"/>
    <property type="gene ID" value="HelroG168605"/>
</dbReference>